<dbReference type="CDD" id="cd05398">
    <property type="entry name" value="NT_ClassII-CCAase"/>
    <property type="match status" value="1"/>
</dbReference>
<dbReference type="Gene3D" id="1.10.3090.10">
    <property type="entry name" value="cca-adding enzyme, domain 2"/>
    <property type="match status" value="1"/>
</dbReference>
<keyword evidence="3" id="KW-0819">tRNA processing</keyword>
<evidence type="ECO:0000313" key="12">
    <source>
        <dbReference type="Proteomes" id="UP000237682"/>
    </source>
</evidence>
<evidence type="ECO:0000259" key="10">
    <source>
        <dbReference type="Pfam" id="PF12627"/>
    </source>
</evidence>
<keyword evidence="5" id="KW-0479">Metal-binding</keyword>
<keyword evidence="2 8" id="KW-0808">Transferase</keyword>
<reference evidence="11 12" key="1">
    <citation type="submission" date="2018-02" db="EMBL/GenBank/DDBJ databases">
        <title>Whole genome sequencing of endophytic bacterium.</title>
        <authorList>
            <person name="Eedara R."/>
            <person name="Podile A.R."/>
        </authorList>
    </citation>
    <scope>NUCLEOTIDE SEQUENCE [LARGE SCALE GENOMIC DNA]</scope>
    <source>
        <strain evidence="11 12">RP1T</strain>
    </source>
</reference>
<keyword evidence="4" id="KW-0548">Nucleotidyltransferase</keyword>
<dbReference type="GO" id="GO:0046872">
    <property type="term" value="F:metal ion binding"/>
    <property type="evidence" value="ECO:0007669"/>
    <property type="project" value="UniProtKB-KW"/>
</dbReference>
<evidence type="ECO:0000256" key="3">
    <source>
        <dbReference type="ARBA" id="ARBA00022694"/>
    </source>
</evidence>
<evidence type="ECO:0000256" key="5">
    <source>
        <dbReference type="ARBA" id="ARBA00022723"/>
    </source>
</evidence>
<dbReference type="Proteomes" id="UP000237682">
    <property type="component" value="Unassembled WGS sequence"/>
</dbReference>
<organism evidence="11 12">
    <name type="scientific">Labrys okinawensis</name>
    <dbReference type="NCBI Taxonomy" id="346911"/>
    <lineage>
        <taxon>Bacteria</taxon>
        <taxon>Pseudomonadati</taxon>
        <taxon>Pseudomonadota</taxon>
        <taxon>Alphaproteobacteria</taxon>
        <taxon>Hyphomicrobiales</taxon>
        <taxon>Xanthobacteraceae</taxon>
        <taxon>Labrys</taxon>
    </lineage>
</organism>
<gene>
    <name evidence="11" type="ORF">C5L14_08420</name>
</gene>
<dbReference type="GO" id="GO:0000049">
    <property type="term" value="F:tRNA binding"/>
    <property type="evidence" value="ECO:0007669"/>
    <property type="project" value="TreeGrafter"/>
</dbReference>
<feature type="domain" description="Poly A polymerase head" evidence="9">
    <location>
        <begin position="31"/>
        <end position="153"/>
    </location>
</feature>
<dbReference type="InterPro" id="IPR050264">
    <property type="entry name" value="Bact_CCA-adding_enz_type3_sf"/>
</dbReference>
<evidence type="ECO:0000313" key="11">
    <source>
        <dbReference type="EMBL" id="PRH87926.1"/>
    </source>
</evidence>
<name>A0A2S9QEZ3_9HYPH</name>
<keyword evidence="7" id="KW-0460">Magnesium</keyword>
<accession>A0A2S9QEZ3</accession>
<evidence type="ECO:0000259" key="9">
    <source>
        <dbReference type="Pfam" id="PF01743"/>
    </source>
</evidence>
<keyword evidence="8" id="KW-0694">RNA-binding</keyword>
<comment type="caution">
    <text evidence="11">The sequence shown here is derived from an EMBL/GenBank/DDBJ whole genome shotgun (WGS) entry which is preliminary data.</text>
</comment>
<evidence type="ECO:0000256" key="2">
    <source>
        <dbReference type="ARBA" id="ARBA00022679"/>
    </source>
</evidence>
<dbReference type="Pfam" id="PF12627">
    <property type="entry name" value="PolyA_pol_RNAbd"/>
    <property type="match status" value="1"/>
</dbReference>
<dbReference type="OrthoDB" id="9805698at2"/>
<dbReference type="InterPro" id="IPR043519">
    <property type="entry name" value="NT_sf"/>
</dbReference>
<dbReference type="InterPro" id="IPR002646">
    <property type="entry name" value="PolA_pol_head_dom"/>
</dbReference>
<dbReference type="EMBL" id="PUEJ01000003">
    <property type="protein sequence ID" value="PRH87926.1"/>
    <property type="molecule type" value="Genomic_DNA"/>
</dbReference>
<dbReference type="GO" id="GO:0000166">
    <property type="term" value="F:nucleotide binding"/>
    <property type="evidence" value="ECO:0007669"/>
    <property type="project" value="UniProtKB-KW"/>
</dbReference>
<evidence type="ECO:0000256" key="1">
    <source>
        <dbReference type="ARBA" id="ARBA00001946"/>
    </source>
</evidence>
<dbReference type="InterPro" id="IPR032828">
    <property type="entry name" value="PolyA_RNA-bd"/>
</dbReference>
<dbReference type="Pfam" id="PF01743">
    <property type="entry name" value="PolyA_pol"/>
    <property type="match status" value="1"/>
</dbReference>
<evidence type="ECO:0000256" key="7">
    <source>
        <dbReference type="ARBA" id="ARBA00022842"/>
    </source>
</evidence>
<comment type="similarity">
    <text evidence="8">Belongs to the tRNA nucleotidyltransferase/poly(A) polymerase family.</text>
</comment>
<proteinExistence type="inferred from homology"/>
<dbReference type="SUPFAM" id="SSF81301">
    <property type="entry name" value="Nucleotidyltransferase"/>
    <property type="match status" value="1"/>
</dbReference>
<comment type="cofactor">
    <cofactor evidence="1">
        <name>Mg(2+)</name>
        <dbReference type="ChEBI" id="CHEBI:18420"/>
    </cofactor>
</comment>
<dbReference type="GO" id="GO:0016779">
    <property type="term" value="F:nucleotidyltransferase activity"/>
    <property type="evidence" value="ECO:0007669"/>
    <property type="project" value="UniProtKB-KW"/>
</dbReference>
<sequence length="409" mass="45231">MPDRMDERFPWLDKPPLSTLLAALNHDGEEARVVGGAVRNALLGEPVADWDIATTALPVETQARARAQGWKVVPTGIEHGTVTVVIDGHPLEVTTLREDIETDGRRAVVHFGRDFRADAFRRDFTINALSLSPDGRLHDYASGLADIAERRVRFLGDADRRIAEDYLRILRLFRFHARFGKGQLDKASFEAAIRGRGGLRRLSAERIRAELLKLLTAPRAAEVLAEIDAAGFLGILLGGIARVEAFQRLTDLETRSGAEPDAIRRLAALGLFTRHDAERLAGRLRLSNAEAKRLTTIALVLERVRHAPPLPKAREWLYRLGSELYRDAMLVTAAHHAEADFAEALALPEHWSVPAPPFSGRDLAQLGIKPGPRIGRILARAEQAWIDGGFSRDSSQRQAILEEAVRTTA</sequence>
<keyword evidence="6" id="KW-0547">Nucleotide-binding</keyword>
<dbReference type="GO" id="GO:0008033">
    <property type="term" value="P:tRNA processing"/>
    <property type="evidence" value="ECO:0007669"/>
    <property type="project" value="UniProtKB-KW"/>
</dbReference>
<dbReference type="PANTHER" id="PTHR46173">
    <property type="entry name" value="CCA TRNA NUCLEOTIDYLTRANSFERASE 1, MITOCHONDRIAL"/>
    <property type="match status" value="1"/>
</dbReference>
<evidence type="ECO:0000256" key="8">
    <source>
        <dbReference type="RuleBase" id="RU003953"/>
    </source>
</evidence>
<evidence type="ECO:0000256" key="6">
    <source>
        <dbReference type="ARBA" id="ARBA00022741"/>
    </source>
</evidence>
<dbReference type="PANTHER" id="PTHR46173:SF1">
    <property type="entry name" value="CCA TRNA NUCLEOTIDYLTRANSFERASE 1, MITOCHONDRIAL"/>
    <property type="match status" value="1"/>
</dbReference>
<evidence type="ECO:0000256" key="4">
    <source>
        <dbReference type="ARBA" id="ARBA00022695"/>
    </source>
</evidence>
<feature type="domain" description="tRNA nucleotidyltransferase/poly(A) polymerase RNA and SrmB- binding" evidence="10">
    <location>
        <begin position="185"/>
        <end position="237"/>
    </location>
</feature>
<dbReference type="Gene3D" id="3.30.460.10">
    <property type="entry name" value="Beta Polymerase, domain 2"/>
    <property type="match status" value="1"/>
</dbReference>
<protein>
    <submittedName>
        <fullName evidence="11">CCA tRNA nucleotidyltransferase</fullName>
    </submittedName>
</protein>
<dbReference type="AlphaFoldDB" id="A0A2S9QEZ3"/>
<keyword evidence="12" id="KW-1185">Reference proteome</keyword>
<dbReference type="SUPFAM" id="SSF81891">
    <property type="entry name" value="Poly A polymerase C-terminal region-like"/>
    <property type="match status" value="1"/>
</dbReference>